<evidence type="ECO:0000313" key="2">
    <source>
        <dbReference type="Proteomes" id="UP001222275"/>
    </source>
</evidence>
<protein>
    <submittedName>
        <fullName evidence="1">Uncharacterized protein</fullName>
    </submittedName>
</protein>
<gene>
    <name evidence="1" type="ORF">NR989_02490</name>
</gene>
<reference evidence="1 2" key="1">
    <citation type="submission" date="2022-06" db="EMBL/GenBank/DDBJ databases">
        <title>Thiomicrohabdus sp. nov, an obligately chemolithoautotrophic, sulfur-oxidizing bacterium isolated from beach of Guanyin Mountain. Amoy.</title>
        <authorList>
            <person name="Zhu H."/>
        </authorList>
    </citation>
    <scope>NUCLEOTIDE SEQUENCE [LARGE SCALE GENOMIC DNA]</scope>
    <source>
        <strain evidence="1 2">XGS-01</strain>
    </source>
</reference>
<name>A0ABY8CG61_9GAMM</name>
<proteinExistence type="predicted"/>
<accession>A0ABY8CG61</accession>
<evidence type="ECO:0000313" key="1">
    <source>
        <dbReference type="EMBL" id="WEJ63138.1"/>
    </source>
</evidence>
<organism evidence="1 2">
    <name type="scientific">Thiomicrorhabdus lithotrophica</name>
    <dbReference type="NCBI Taxonomy" id="2949997"/>
    <lineage>
        <taxon>Bacteria</taxon>
        <taxon>Pseudomonadati</taxon>
        <taxon>Pseudomonadota</taxon>
        <taxon>Gammaproteobacteria</taxon>
        <taxon>Thiotrichales</taxon>
        <taxon>Piscirickettsiaceae</taxon>
        <taxon>Thiomicrorhabdus</taxon>
    </lineage>
</organism>
<dbReference type="RefSeq" id="WP_275595392.1">
    <property type="nucleotide sequence ID" value="NZ_CP102381.1"/>
</dbReference>
<sequence>MLALLGDSHTRSYKVSDVVATRIFLAPGRRNNFKNNLNLFTTTLRYLRAASKLKSGGLDLAFIIGEPDIRWLAYGRMDIGKNEAVFESEKQLSVDEKALNKLVLRFKLFLIITQFFKYQPSVIIGSGTPNPEIVLASSFLNEKLSNVCKDFGCLFFDPQKFSVLNQERVSEKFIGYSVFNSTQKDWTHLSTAISSPFEEFVRRNHYQQKSVSFGWKKNANFEKYFVEIQNFNTYTPKELWPKKLVKLIGRRIKLLR</sequence>
<keyword evidence="2" id="KW-1185">Reference proteome</keyword>
<dbReference type="EMBL" id="CP102381">
    <property type="protein sequence ID" value="WEJ63138.1"/>
    <property type="molecule type" value="Genomic_DNA"/>
</dbReference>
<dbReference type="Proteomes" id="UP001222275">
    <property type="component" value="Chromosome"/>
</dbReference>